<proteinExistence type="inferred from homology"/>
<evidence type="ECO:0000256" key="1">
    <source>
        <dbReference type="ARBA" id="ARBA00004389"/>
    </source>
</evidence>
<comment type="subcellular location">
    <subcellularLocation>
        <location evidence="1">Endoplasmic reticulum membrane</location>
        <topology evidence="1">Single-pass membrane protein</topology>
    </subcellularLocation>
</comment>
<keyword evidence="4" id="KW-0732">Signal</keyword>
<dbReference type="Gene3D" id="3.40.630.10">
    <property type="entry name" value="Zn peptidases"/>
    <property type="match status" value="1"/>
</dbReference>
<dbReference type="GO" id="GO:0009966">
    <property type="term" value="P:regulation of signal transduction"/>
    <property type="evidence" value="ECO:0007669"/>
    <property type="project" value="InterPro"/>
</dbReference>
<dbReference type="InterPro" id="IPR019498">
    <property type="entry name" value="MENTAL"/>
</dbReference>
<keyword evidence="7 10" id="KW-0472">Membrane</keyword>
<comment type="similarity">
    <text evidence="2">Belongs to the nicastrin family.</text>
</comment>
<evidence type="ECO:0000256" key="8">
    <source>
        <dbReference type="ARBA" id="ARBA00023180"/>
    </source>
</evidence>
<protein>
    <recommendedName>
        <fullName evidence="9">BOS complex subunit NCLN</fullName>
    </recommendedName>
</protein>
<dbReference type="InterPro" id="IPR007484">
    <property type="entry name" value="Peptidase_M28"/>
</dbReference>
<evidence type="ECO:0000256" key="7">
    <source>
        <dbReference type="ARBA" id="ARBA00023136"/>
    </source>
</evidence>
<accession>A0A0N5CEM9</accession>
<dbReference type="InterPro" id="IPR016574">
    <property type="entry name" value="Nicalin"/>
</dbReference>
<reference evidence="14" key="1">
    <citation type="submission" date="2017-02" db="UniProtKB">
        <authorList>
            <consortium name="WormBaseParasite"/>
        </authorList>
    </citation>
    <scope>IDENTIFICATION</scope>
</reference>
<dbReference type="Proteomes" id="UP000046392">
    <property type="component" value="Unplaced"/>
</dbReference>
<feature type="domain" description="MENTAL" evidence="12">
    <location>
        <begin position="487"/>
        <end position="537"/>
    </location>
</feature>
<evidence type="ECO:0000256" key="6">
    <source>
        <dbReference type="ARBA" id="ARBA00022989"/>
    </source>
</evidence>
<dbReference type="PANTHER" id="PTHR31826">
    <property type="entry name" value="NICALIN"/>
    <property type="match status" value="1"/>
</dbReference>
<evidence type="ECO:0000256" key="3">
    <source>
        <dbReference type="ARBA" id="ARBA00022692"/>
    </source>
</evidence>
<keyword evidence="3 10" id="KW-0812">Transmembrane</keyword>
<evidence type="ECO:0000256" key="5">
    <source>
        <dbReference type="ARBA" id="ARBA00022824"/>
    </source>
</evidence>
<evidence type="ECO:0000256" key="9">
    <source>
        <dbReference type="ARBA" id="ARBA00034873"/>
    </source>
</evidence>
<evidence type="ECO:0000256" key="2">
    <source>
        <dbReference type="ARBA" id="ARBA00007717"/>
    </source>
</evidence>
<evidence type="ECO:0000259" key="11">
    <source>
        <dbReference type="Pfam" id="PF04389"/>
    </source>
</evidence>
<dbReference type="GO" id="GO:0005789">
    <property type="term" value="C:endoplasmic reticulum membrane"/>
    <property type="evidence" value="ECO:0007669"/>
    <property type="project" value="UniProtKB-SubCell"/>
</dbReference>
<feature type="transmembrane region" description="Helical" evidence="10">
    <location>
        <begin position="505"/>
        <end position="525"/>
    </location>
</feature>
<evidence type="ECO:0000313" key="13">
    <source>
        <dbReference type="Proteomes" id="UP000046392"/>
    </source>
</evidence>
<organism evidence="13 14">
    <name type="scientific">Strongyloides papillosus</name>
    <name type="common">Intestinal threadworm</name>
    <dbReference type="NCBI Taxonomy" id="174720"/>
    <lineage>
        <taxon>Eukaryota</taxon>
        <taxon>Metazoa</taxon>
        <taxon>Ecdysozoa</taxon>
        <taxon>Nematoda</taxon>
        <taxon>Chromadorea</taxon>
        <taxon>Rhabditida</taxon>
        <taxon>Tylenchina</taxon>
        <taxon>Panagrolaimomorpha</taxon>
        <taxon>Strongyloidoidea</taxon>
        <taxon>Strongyloididae</taxon>
        <taxon>Strongyloides</taxon>
    </lineage>
</organism>
<feature type="transmembrane region" description="Helical" evidence="10">
    <location>
        <begin position="12"/>
        <end position="33"/>
    </location>
</feature>
<feature type="domain" description="Peptidase M28" evidence="11">
    <location>
        <begin position="196"/>
        <end position="397"/>
    </location>
</feature>
<sequence>MSNDFLDILRYFVYIICLLLFLKPILILPIQILNNPQEYELTAYRLQQYDIGTHSLGSKSWKFQFDGVLHIENLSQKCGVIFWKDFMKANFKSIISQDNGALLIIIPQNIDMLSSVDKKLMMEFENFFKNVYTNLAIFFVEDSKYVQYFISKMREVTIVDDSYPAQLVNFIFNNVYQLSTSNNLPTNLMKEVKMRNVLGSLSSGDELNPIILFVAYYDSHSIIPGLSVSANSNGSGVATLLELLAIFSKFYECDKTTPQYNMMFVLTDGGKYNYQGTRQLLDDLYEKKNEQNIELVICLDSLAKKSYINIHLSKIPSEKSATFRFIKNLELVSNSSTTVKTISKKINLNHYKLAWEHERYNIRKIPAITLSNIDAFDSPERDSIFDTPSALSVKTLLDNIKLISDAIALYVFNIPFEACQKSGIDCSILNNSIMSEERVSAFLSIINLYSRAPAKSQESLINHLQAIVEKYSKQNVVISDFNPVDINLYSVLEDKITIYRTKSTAFDVVLAVVISLYLLLLKYVVKNVQKYLVITFTYFSERK</sequence>
<evidence type="ECO:0000256" key="4">
    <source>
        <dbReference type="ARBA" id="ARBA00022729"/>
    </source>
</evidence>
<keyword evidence="5" id="KW-0256">Endoplasmic reticulum</keyword>
<dbReference type="Pfam" id="PF10457">
    <property type="entry name" value="MENTAL"/>
    <property type="match status" value="1"/>
</dbReference>
<evidence type="ECO:0000259" key="12">
    <source>
        <dbReference type="Pfam" id="PF10457"/>
    </source>
</evidence>
<dbReference type="STRING" id="174720.A0A0N5CEM9"/>
<dbReference type="Pfam" id="PF04389">
    <property type="entry name" value="Peptidase_M28"/>
    <property type="match status" value="1"/>
</dbReference>
<evidence type="ECO:0000256" key="10">
    <source>
        <dbReference type="SAM" id="Phobius"/>
    </source>
</evidence>
<keyword evidence="13" id="KW-1185">Reference proteome</keyword>
<dbReference type="SUPFAM" id="SSF53187">
    <property type="entry name" value="Zn-dependent exopeptidases"/>
    <property type="match status" value="1"/>
</dbReference>
<dbReference type="WBParaSite" id="SPAL_0001631700.1">
    <property type="protein sequence ID" value="SPAL_0001631700.1"/>
    <property type="gene ID" value="SPAL_0001631700"/>
</dbReference>
<keyword evidence="8" id="KW-0325">Glycoprotein</keyword>
<name>A0A0N5CEM9_STREA</name>
<keyword evidence="6 10" id="KW-1133">Transmembrane helix</keyword>
<dbReference type="AlphaFoldDB" id="A0A0N5CEM9"/>
<evidence type="ECO:0000313" key="14">
    <source>
        <dbReference type="WBParaSite" id="SPAL_0001631700.1"/>
    </source>
</evidence>